<keyword evidence="6" id="KW-1185">Reference proteome</keyword>
<dbReference type="Pfam" id="PF00501">
    <property type="entry name" value="AMP-binding"/>
    <property type="match status" value="1"/>
</dbReference>
<dbReference type="InterPro" id="IPR001242">
    <property type="entry name" value="Condensation_dom"/>
</dbReference>
<dbReference type="InterPro" id="IPR023213">
    <property type="entry name" value="CAT-like_dom_sf"/>
</dbReference>
<evidence type="ECO:0000313" key="5">
    <source>
        <dbReference type="EMBL" id="KAA0584987.1"/>
    </source>
</evidence>
<dbReference type="InterPro" id="IPR042099">
    <property type="entry name" value="ANL_N_sf"/>
</dbReference>
<dbReference type="SUPFAM" id="SSF52777">
    <property type="entry name" value="CoA-dependent acyltransferases"/>
    <property type="match status" value="2"/>
</dbReference>
<dbReference type="CDD" id="cd19531">
    <property type="entry name" value="LCL_NRPS-like"/>
    <property type="match status" value="1"/>
</dbReference>
<feature type="domain" description="Condensation" evidence="4">
    <location>
        <begin position="48"/>
        <end position="495"/>
    </location>
</feature>
<dbReference type="InterPro" id="IPR000873">
    <property type="entry name" value="AMP-dep_synth/lig_dom"/>
</dbReference>
<evidence type="ECO:0000259" key="3">
    <source>
        <dbReference type="Pfam" id="PF00501"/>
    </source>
</evidence>
<dbReference type="Gene3D" id="3.30.559.10">
    <property type="entry name" value="Chloramphenicol acetyltransferase-like domain"/>
    <property type="match status" value="1"/>
</dbReference>
<gene>
    <name evidence="5" type="ORF">FZ942_35515</name>
</gene>
<feature type="non-terminal residue" evidence="5">
    <location>
        <position position="591"/>
    </location>
</feature>
<sequence>MVAQDSVDLVRRFIGLPLEKRKLFWRAMRDEAVDLSLLPIPADLAPATEAPLSHAQRRMWALWKLDPGSGASNIFSATRLTGDLDRAALSRAFALLLRRHAALRTVFRQGDGEPVQTVLDDADFRLATDDLGHLPADEREQTARRLMEEEAQAPFDLEAGPLLRARLVRLAEQDHRLLVTMHHIASDGWSMTVLIREFAELYRAIRQGGRIDLPPPPIRYADYALWQKNMLEAGEAERQLAYWVGRLGGDRVPLELPADRPRPARQSHSGAVLRFTLDAELAGKLHAFAREQDVTPFMLLLSAFSLLLHRHSGQGDIAIGVPVANRDRAECEGVVGFFVNTQVLRLRIDGRDRVADLLAHVRQTALEAQAHQDLPFEQLLEALKLERSLSYNPLFQVMFNHQRRDGRVSATMDGLRVQPMALDSAVASYDLTLDTVEEEGGGIEACFTYATDLYDHDRIDRLRRHFETLLLGLVADAGCRVGDVALLTAGEQAQLAVWNAPVAAEPFEPVHQRIAALAAAFADRPAVVDGGSDAEALSFATLDRRANALAQRLAAAGVGPEVRVGIALPRGPGMIVALLAVLKAGGAYVPL</sequence>
<dbReference type="FunFam" id="3.30.559.30:FF:000001">
    <property type="entry name" value="Non-ribosomal peptide synthetase"/>
    <property type="match status" value="1"/>
</dbReference>
<dbReference type="AlphaFoldDB" id="A0A5A9FSG8"/>
<feature type="domain" description="AMP-dependent synthetase/ligase" evidence="3">
    <location>
        <begin position="518"/>
        <end position="591"/>
    </location>
</feature>
<dbReference type="PANTHER" id="PTHR45398:SF1">
    <property type="entry name" value="ENZYME, PUTATIVE (JCVI)-RELATED"/>
    <property type="match status" value="1"/>
</dbReference>
<dbReference type="Gene3D" id="3.40.50.12780">
    <property type="entry name" value="N-terminal domain of ligase-like"/>
    <property type="match status" value="1"/>
</dbReference>
<reference evidence="5 6" key="1">
    <citation type="submission" date="2019-08" db="EMBL/GenBank/DDBJ databases">
        <authorList>
            <person name="Grouzdev D."/>
            <person name="Tikhonova E."/>
            <person name="Kravchenko I."/>
        </authorList>
    </citation>
    <scope>NUCLEOTIDE SEQUENCE [LARGE SCALE GENOMIC DNA]</scope>
    <source>
        <strain evidence="5 6">59b</strain>
    </source>
</reference>
<keyword evidence="1" id="KW-0596">Phosphopantetheine</keyword>
<dbReference type="RefSeq" id="WP_149235736.1">
    <property type="nucleotide sequence ID" value="NZ_VTTN01000043.1"/>
</dbReference>
<dbReference type="Pfam" id="PF00668">
    <property type="entry name" value="Condensation"/>
    <property type="match status" value="1"/>
</dbReference>
<evidence type="ECO:0000259" key="4">
    <source>
        <dbReference type="Pfam" id="PF00668"/>
    </source>
</evidence>
<evidence type="ECO:0000256" key="2">
    <source>
        <dbReference type="ARBA" id="ARBA00022553"/>
    </source>
</evidence>
<dbReference type="FunFam" id="3.30.559.10:FF:000012">
    <property type="entry name" value="Non-ribosomal peptide synthetase"/>
    <property type="match status" value="1"/>
</dbReference>
<dbReference type="SUPFAM" id="SSF56801">
    <property type="entry name" value="Acetyl-CoA synthetase-like"/>
    <property type="match status" value="1"/>
</dbReference>
<accession>A0A5A9FSG8</accession>
<dbReference type="Proteomes" id="UP000324927">
    <property type="component" value="Unassembled WGS sequence"/>
</dbReference>
<dbReference type="EMBL" id="VTTN01000043">
    <property type="protein sequence ID" value="KAA0584987.1"/>
    <property type="molecule type" value="Genomic_DNA"/>
</dbReference>
<evidence type="ECO:0000313" key="6">
    <source>
        <dbReference type="Proteomes" id="UP000324927"/>
    </source>
</evidence>
<protein>
    <submittedName>
        <fullName evidence="5">AMP-binding protein</fullName>
    </submittedName>
</protein>
<dbReference type="Gene3D" id="3.30.559.30">
    <property type="entry name" value="Nonribosomal peptide synthetase, condensation domain"/>
    <property type="match status" value="1"/>
</dbReference>
<dbReference type="PANTHER" id="PTHR45398">
    <property type="match status" value="1"/>
</dbReference>
<dbReference type="GO" id="GO:0003824">
    <property type="term" value="F:catalytic activity"/>
    <property type="evidence" value="ECO:0007669"/>
    <property type="project" value="InterPro"/>
</dbReference>
<name>A0A5A9FSG8_AZOLI</name>
<proteinExistence type="predicted"/>
<keyword evidence="2" id="KW-0597">Phosphoprotein</keyword>
<dbReference type="OrthoDB" id="9803968at2"/>
<comment type="caution">
    <text evidence="5">The sequence shown here is derived from an EMBL/GenBank/DDBJ whole genome shotgun (WGS) entry which is preliminary data.</text>
</comment>
<evidence type="ECO:0000256" key="1">
    <source>
        <dbReference type="ARBA" id="ARBA00022450"/>
    </source>
</evidence>
<organism evidence="5 6">
    <name type="scientific">Azospirillum lipoferum</name>
    <dbReference type="NCBI Taxonomy" id="193"/>
    <lineage>
        <taxon>Bacteria</taxon>
        <taxon>Pseudomonadati</taxon>
        <taxon>Pseudomonadota</taxon>
        <taxon>Alphaproteobacteria</taxon>
        <taxon>Rhodospirillales</taxon>
        <taxon>Azospirillaceae</taxon>
        <taxon>Azospirillum</taxon>
    </lineage>
</organism>